<keyword evidence="3" id="KW-0134">Cell wall</keyword>
<comment type="subcellular location">
    <subcellularLocation>
        <location evidence="1">Secreted</location>
        <location evidence="1">Cell wall</location>
    </subcellularLocation>
</comment>
<dbReference type="HOGENOM" id="CLU_027285_1_1_1"/>
<dbReference type="GO" id="GO:0005975">
    <property type="term" value="P:carbohydrate metabolic process"/>
    <property type="evidence" value="ECO:0007669"/>
    <property type="project" value="InterPro"/>
</dbReference>
<gene>
    <name evidence="10" type="ORF">UCRPA7_2535</name>
</gene>
<keyword evidence="4" id="KW-0964">Secreted</keyword>
<dbReference type="InterPro" id="IPR017853">
    <property type="entry name" value="GH"/>
</dbReference>
<dbReference type="Gene3D" id="3.20.20.80">
    <property type="entry name" value="Glycosidases"/>
    <property type="match status" value="2"/>
</dbReference>
<reference evidence="11" key="1">
    <citation type="journal article" date="2013" name="Genome Announc.">
        <title>Draft genome sequence of the ascomycete Phaeoacremonium aleophilum strain UCR-PA7, a causal agent of the esca disease complex in grapevines.</title>
        <authorList>
            <person name="Blanco-Ulate B."/>
            <person name="Rolshausen P."/>
            <person name="Cantu D."/>
        </authorList>
    </citation>
    <scope>NUCLEOTIDE SEQUENCE [LARGE SCALE GENOMIC DNA]</scope>
    <source>
        <strain evidence="11">UCR-PA7</strain>
    </source>
</reference>
<evidence type="ECO:0000256" key="3">
    <source>
        <dbReference type="ARBA" id="ARBA00022512"/>
    </source>
</evidence>
<dbReference type="GO" id="GO:0071555">
    <property type="term" value="P:cell wall organization"/>
    <property type="evidence" value="ECO:0007669"/>
    <property type="project" value="TreeGrafter"/>
</dbReference>
<feature type="compositionally biased region" description="Polar residues" evidence="8">
    <location>
        <begin position="123"/>
        <end position="145"/>
    </location>
</feature>
<evidence type="ECO:0000313" key="11">
    <source>
        <dbReference type="Proteomes" id="UP000014074"/>
    </source>
</evidence>
<feature type="chain" id="PRO_5004452240" evidence="9">
    <location>
        <begin position="20"/>
        <end position="415"/>
    </location>
</feature>
<dbReference type="Proteomes" id="UP000014074">
    <property type="component" value="Unassembled WGS sequence"/>
</dbReference>
<keyword evidence="6" id="KW-0378">Hydrolase</keyword>
<dbReference type="GO" id="GO:0042973">
    <property type="term" value="F:glucan endo-1,3-beta-D-glucosidase activity"/>
    <property type="evidence" value="ECO:0007669"/>
    <property type="project" value="TreeGrafter"/>
</dbReference>
<comment type="similarity">
    <text evidence="2 7">Belongs to the glycosyl hydrolase 17 family.</text>
</comment>
<keyword evidence="11" id="KW-1185">Reference proteome</keyword>
<evidence type="ECO:0000256" key="1">
    <source>
        <dbReference type="ARBA" id="ARBA00004191"/>
    </source>
</evidence>
<dbReference type="PANTHER" id="PTHR16631">
    <property type="entry name" value="GLUCAN 1,3-BETA-GLUCOSIDASE"/>
    <property type="match status" value="1"/>
</dbReference>
<dbReference type="GeneID" id="19322794"/>
<protein>
    <submittedName>
        <fullName evidence="10">Putative cell wall glucanase protein</fullName>
    </submittedName>
</protein>
<feature type="signal peptide" evidence="9">
    <location>
        <begin position="1"/>
        <end position="19"/>
    </location>
</feature>
<sequence length="415" mass="43000">MKPSISSVLLMGFAAVASAAKHRHGHAHLHNRASPQQGERVTIVDNSISVPTEIPEIVVFVDQAGVPVRTAQALVVLVPPASVAASVAASAIVSPASTQTAVVDLPSSGFVLPAVTVQVSSIDQQPASSAQPTAEQPTPSSSATPANAVEGSSLPGVAYAPYNADGSCKSASQVQADFQTLAGTYSMVRTYGVDCNQVTNVLASAKATNMKVMLGIFSLDNLSDQVSALTSAVGSDWSIVDTVSVGNELVNNGQASPSQVINAVNSAREMLRQAGFSGPVVTVDTFVAHLAHPELCQASDYCAANIHPFFDPNTSANQAGVFVANQINRIREKLGNANQRVVVTESGWPWQGNSNGQAVPGLDHQSSAISSIKAAFQTNPGDLVLFSAFNDAWKKAEAATFYAEQYWGIGGADAA</sequence>
<evidence type="ECO:0000256" key="7">
    <source>
        <dbReference type="RuleBase" id="RU004335"/>
    </source>
</evidence>
<dbReference type="OrthoDB" id="941679at2759"/>
<dbReference type="KEGG" id="tmn:UCRPA7_2535"/>
<dbReference type="eggNOG" id="ENOG502QTKT">
    <property type="taxonomic scope" value="Eukaryota"/>
</dbReference>
<dbReference type="PANTHER" id="PTHR16631:SF14">
    <property type="entry name" value="FAMILY 17 GLUCOSIDASE SCW10-RELATED"/>
    <property type="match status" value="1"/>
</dbReference>
<feature type="region of interest" description="Disordered" evidence="8">
    <location>
        <begin position="123"/>
        <end position="147"/>
    </location>
</feature>
<evidence type="ECO:0000256" key="4">
    <source>
        <dbReference type="ARBA" id="ARBA00022525"/>
    </source>
</evidence>
<name>R8BRH2_PHAM7</name>
<evidence type="ECO:0000256" key="5">
    <source>
        <dbReference type="ARBA" id="ARBA00022729"/>
    </source>
</evidence>
<dbReference type="Pfam" id="PF00332">
    <property type="entry name" value="Glyco_hydro_17"/>
    <property type="match status" value="1"/>
</dbReference>
<evidence type="ECO:0000256" key="6">
    <source>
        <dbReference type="ARBA" id="ARBA00022801"/>
    </source>
</evidence>
<dbReference type="GO" id="GO:0005576">
    <property type="term" value="C:extracellular region"/>
    <property type="evidence" value="ECO:0007669"/>
    <property type="project" value="TreeGrafter"/>
</dbReference>
<evidence type="ECO:0000256" key="9">
    <source>
        <dbReference type="SAM" id="SignalP"/>
    </source>
</evidence>
<evidence type="ECO:0000256" key="2">
    <source>
        <dbReference type="ARBA" id="ARBA00008773"/>
    </source>
</evidence>
<dbReference type="SUPFAM" id="SSF51445">
    <property type="entry name" value="(Trans)glycosidases"/>
    <property type="match status" value="1"/>
</dbReference>
<organism evidence="10 11">
    <name type="scientific">Phaeoacremonium minimum (strain UCR-PA7)</name>
    <name type="common">Esca disease fungus</name>
    <name type="synonym">Togninia minima</name>
    <dbReference type="NCBI Taxonomy" id="1286976"/>
    <lineage>
        <taxon>Eukaryota</taxon>
        <taxon>Fungi</taxon>
        <taxon>Dikarya</taxon>
        <taxon>Ascomycota</taxon>
        <taxon>Pezizomycotina</taxon>
        <taxon>Sordariomycetes</taxon>
        <taxon>Sordariomycetidae</taxon>
        <taxon>Togniniales</taxon>
        <taxon>Togniniaceae</taxon>
        <taxon>Phaeoacremonium</taxon>
    </lineage>
</organism>
<accession>R8BRH2</accession>
<dbReference type="EMBL" id="KB932935">
    <property type="protein sequence ID" value="EOO01978.1"/>
    <property type="molecule type" value="Genomic_DNA"/>
</dbReference>
<keyword evidence="5 9" id="KW-0732">Signal</keyword>
<proteinExistence type="inferred from homology"/>
<dbReference type="AlphaFoldDB" id="R8BRH2"/>
<dbReference type="GO" id="GO:0009277">
    <property type="term" value="C:fungal-type cell wall"/>
    <property type="evidence" value="ECO:0007669"/>
    <property type="project" value="TreeGrafter"/>
</dbReference>
<dbReference type="RefSeq" id="XP_007913248.1">
    <property type="nucleotide sequence ID" value="XM_007915057.1"/>
</dbReference>
<dbReference type="InterPro" id="IPR050732">
    <property type="entry name" value="Beta-glucan_modifiers"/>
</dbReference>
<evidence type="ECO:0000256" key="8">
    <source>
        <dbReference type="SAM" id="MobiDB-lite"/>
    </source>
</evidence>
<dbReference type="GO" id="GO:0009986">
    <property type="term" value="C:cell surface"/>
    <property type="evidence" value="ECO:0007669"/>
    <property type="project" value="TreeGrafter"/>
</dbReference>
<evidence type="ECO:0000313" key="10">
    <source>
        <dbReference type="EMBL" id="EOO01978.1"/>
    </source>
</evidence>
<dbReference type="InterPro" id="IPR000490">
    <property type="entry name" value="Glyco_hydro_17"/>
</dbReference>